<organism evidence="7 8">
    <name type="scientific">Candidatus Falkowbacteria bacterium CG23_combo_of_CG06-09_8_20_14_all_49_15</name>
    <dbReference type="NCBI Taxonomy" id="1974572"/>
    <lineage>
        <taxon>Bacteria</taxon>
        <taxon>Candidatus Falkowiibacteriota</taxon>
    </lineage>
</organism>
<evidence type="ECO:0000256" key="3">
    <source>
        <dbReference type="ARBA" id="ARBA00022729"/>
    </source>
</evidence>
<comment type="caution">
    <text evidence="7">The sequence shown here is derived from an EMBL/GenBank/DDBJ whole genome shotgun (WGS) entry which is preliminary data.</text>
</comment>
<feature type="region of interest" description="Disordered" evidence="5">
    <location>
        <begin position="95"/>
        <end position="116"/>
    </location>
</feature>
<dbReference type="InterPro" id="IPR059100">
    <property type="entry name" value="TSP3_bac"/>
</dbReference>
<keyword evidence="3" id="KW-0732">Signal</keyword>
<proteinExistence type="predicted"/>
<evidence type="ECO:0000256" key="1">
    <source>
        <dbReference type="ARBA" id="ARBA00004613"/>
    </source>
</evidence>
<evidence type="ECO:0000313" key="8">
    <source>
        <dbReference type="Proteomes" id="UP000230729"/>
    </source>
</evidence>
<evidence type="ECO:0000256" key="4">
    <source>
        <dbReference type="ARBA" id="ARBA00022837"/>
    </source>
</evidence>
<evidence type="ECO:0000313" key="7">
    <source>
        <dbReference type="EMBL" id="PIP33692.1"/>
    </source>
</evidence>
<reference evidence="7 8" key="1">
    <citation type="submission" date="2017-09" db="EMBL/GenBank/DDBJ databases">
        <title>Depth-based differentiation of microbial function through sediment-hosted aquifers and enrichment of novel symbionts in the deep terrestrial subsurface.</title>
        <authorList>
            <person name="Probst A.J."/>
            <person name="Ladd B."/>
            <person name="Jarett J.K."/>
            <person name="Geller-Mcgrath D.E."/>
            <person name="Sieber C.M."/>
            <person name="Emerson J.B."/>
            <person name="Anantharaman K."/>
            <person name="Thomas B.C."/>
            <person name="Malmstrom R."/>
            <person name="Stieglmeier M."/>
            <person name="Klingl A."/>
            <person name="Woyke T."/>
            <person name="Ryan C.M."/>
            <person name="Banfield J.F."/>
        </authorList>
    </citation>
    <scope>NUCLEOTIDE SEQUENCE [LARGE SCALE GENOMIC DNA]</scope>
    <source>
        <strain evidence="7">CG23_combo_of_CG06-09_8_20_14_all_49_15</strain>
    </source>
</reference>
<dbReference type="AlphaFoldDB" id="A0A2G9ZKL5"/>
<dbReference type="EMBL" id="PCSD01000072">
    <property type="protein sequence ID" value="PIP33692.1"/>
    <property type="molecule type" value="Genomic_DNA"/>
</dbReference>
<evidence type="ECO:0000256" key="6">
    <source>
        <dbReference type="SAM" id="Phobius"/>
    </source>
</evidence>
<dbReference type="Proteomes" id="UP000230729">
    <property type="component" value="Unassembled WGS sequence"/>
</dbReference>
<dbReference type="Pfam" id="PF18884">
    <property type="entry name" value="TSP3_bac"/>
    <property type="match status" value="2"/>
</dbReference>
<keyword evidence="6" id="KW-0812">Transmembrane</keyword>
<accession>A0A2G9ZKL5</accession>
<keyword evidence="6" id="KW-1133">Transmembrane helix</keyword>
<keyword evidence="2" id="KW-0964">Secreted</keyword>
<keyword evidence="6" id="KW-0472">Membrane</keyword>
<comment type="subcellular location">
    <subcellularLocation>
        <location evidence="1">Secreted</location>
    </subcellularLocation>
</comment>
<gene>
    <name evidence="7" type="ORF">COX22_03020</name>
</gene>
<protein>
    <submittedName>
        <fullName evidence="7">Uncharacterized protein</fullName>
    </submittedName>
</protein>
<sequence length="344" mass="37431">MDNIINELLPDKLSETGAGLPPGQQNEIFDRDASVYVMPAHFLADSQSSPNAKRFGLLILVGGFFLLAIFSVLAYYFLFKQKSIQSSLPAPAVEESSLTTEPPPAAPAIAPSDQSVPDGILATIGPETLSQEEVVNITEEGATGESTTTAADMATAADDILDADEDGLSDQEEVIFNTNPALSDTDGDAYSDGQEVSNLYNPGGNGKIGENPGLIFYRATSFDYGFFYPGGWELSRIDGDNSLIITAPDKQFLQIVLQPNSGRLAIDEWYRDQFTVDTISADLFYARDGWDGLFLEDKLTLYLTDKNREYLVAIAYNPNNTAHHFKNIYQLAINSFIFGDASGN</sequence>
<name>A0A2G9ZKL5_9BACT</name>
<keyword evidence="4" id="KW-0106">Calcium</keyword>
<evidence type="ECO:0000256" key="5">
    <source>
        <dbReference type="SAM" id="MobiDB-lite"/>
    </source>
</evidence>
<feature type="transmembrane region" description="Helical" evidence="6">
    <location>
        <begin position="55"/>
        <end position="78"/>
    </location>
</feature>
<evidence type="ECO:0000256" key="2">
    <source>
        <dbReference type="ARBA" id="ARBA00022525"/>
    </source>
</evidence>